<comment type="caution">
    <text evidence="2">The sequence shown here is derived from an EMBL/GenBank/DDBJ whole genome shotgun (WGS) entry which is preliminary data.</text>
</comment>
<feature type="transmembrane region" description="Helical" evidence="1">
    <location>
        <begin position="103"/>
        <end position="122"/>
    </location>
</feature>
<dbReference type="EMBL" id="AYYY01000063">
    <property type="protein sequence ID" value="KRM60511.1"/>
    <property type="molecule type" value="Genomic_DNA"/>
</dbReference>
<dbReference type="Proteomes" id="UP000051733">
    <property type="component" value="Unassembled WGS sequence"/>
</dbReference>
<dbReference type="STRING" id="1423813.FC26_GL000601"/>
<keyword evidence="1" id="KW-0472">Membrane</keyword>
<feature type="transmembrane region" description="Helical" evidence="1">
    <location>
        <begin position="142"/>
        <end position="162"/>
    </location>
</feature>
<keyword evidence="1" id="KW-0812">Transmembrane</keyword>
<sequence length="223" mass="26252">MHKVTINWQIRFFFLILMIFLLLFAKSPFNFLILNTILGYIPIELGFHLQRTNSSKSLFFWLVTIIWLLFYPNAPYLLTDLFHLALLNPHIGNSGLLKSDPTIWFNFSLLLTSALSCTLIAMNQMIDFSIRLQKLLLPKLRFSAWGFIVVMCLLSSIGIYMGRFLRIHSLYILLTPTWFTHQILTMWSMNMVKFTILLTICQLVICWLLYTIRYQAQNATRLR</sequence>
<dbReference type="AlphaFoldDB" id="A0A0R2A1I9"/>
<reference evidence="2 3" key="1">
    <citation type="journal article" date="2015" name="Genome Announc.">
        <title>Expanding the biotechnology potential of lactobacilli through comparative genomics of 213 strains and associated genera.</title>
        <authorList>
            <person name="Sun Z."/>
            <person name="Harris H.M."/>
            <person name="McCann A."/>
            <person name="Guo C."/>
            <person name="Argimon S."/>
            <person name="Zhang W."/>
            <person name="Yang X."/>
            <person name="Jeffery I.B."/>
            <person name="Cooney J.C."/>
            <person name="Kagawa T.F."/>
            <person name="Liu W."/>
            <person name="Song Y."/>
            <person name="Salvetti E."/>
            <person name="Wrobel A."/>
            <person name="Rasinkangas P."/>
            <person name="Parkhill J."/>
            <person name="Rea M.C."/>
            <person name="O'Sullivan O."/>
            <person name="Ritari J."/>
            <person name="Douillard F.P."/>
            <person name="Paul Ross R."/>
            <person name="Yang R."/>
            <person name="Briner A.E."/>
            <person name="Felis G.E."/>
            <person name="de Vos W.M."/>
            <person name="Barrangou R."/>
            <person name="Klaenhammer T.R."/>
            <person name="Caufield P.W."/>
            <person name="Cui Y."/>
            <person name="Zhang H."/>
            <person name="O'Toole P.W."/>
        </authorList>
    </citation>
    <scope>NUCLEOTIDE SEQUENCE [LARGE SCALE GENOMIC DNA]</scope>
    <source>
        <strain evidence="2 3">DSM 20634</strain>
    </source>
</reference>
<dbReference type="Pfam" id="PF07099">
    <property type="entry name" value="DUF1361"/>
    <property type="match status" value="1"/>
</dbReference>
<keyword evidence="3" id="KW-1185">Reference proteome</keyword>
<organism evidence="2 3">
    <name type="scientific">Paucilactobacillus vaccinostercus DSM 20634</name>
    <dbReference type="NCBI Taxonomy" id="1423813"/>
    <lineage>
        <taxon>Bacteria</taxon>
        <taxon>Bacillati</taxon>
        <taxon>Bacillota</taxon>
        <taxon>Bacilli</taxon>
        <taxon>Lactobacillales</taxon>
        <taxon>Lactobacillaceae</taxon>
        <taxon>Paucilactobacillus</taxon>
    </lineage>
</organism>
<evidence type="ECO:0000313" key="2">
    <source>
        <dbReference type="EMBL" id="KRM60511.1"/>
    </source>
</evidence>
<dbReference type="OrthoDB" id="4540541at2"/>
<gene>
    <name evidence="2" type="ORF">FC26_GL000601</name>
</gene>
<evidence type="ECO:0000313" key="3">
    <source>
        <dbReference type="Proteomes" id="UP000051733"/>
    </source>
</evidence>
<accession>A0A0R2A1I9</accession>
<dbReference type="InterPro" id="IPR009793">
    <property type="entry name" value="DUF1361"/>
</dbReference>
<proteinExistence type="predicted"/>
<feature type="transmembrane region" description="Helical" evidence="1">
    <location>
        <begin position="194"/>
        <end position="212"/>
    </location>
</feature>
<dbReference type="RefSeq" id="WP_057780685.1">
    <property type="nucleotide sequence ID" value="NZ_AYYY01000063.1"/>
</dbReference>
<feature type="transmembrane region" description="Helical" evidence="1">
    <location>
        <begin position="12"/>
        <end position="38"/>
    </location>
</feature>
<protein>
    <submittedName>
        <fullName evidence="2">Uncharacterized protein</fullName>
    </submittedName>
</protein>
<feature type="transmembrane region" description="Helical" evidence="1">
    <location>
        <begin position="58"/>
        <end position="82"/>
    </location>
</feature>
<name>A0A0R2A1I9_9LACO</name>
<evidence type="ECO:0000256" key="1">
    <source>
        <dbReference type="SAM" id="Phobius"/>
    </source>
</evidence>
<keyword evidence="1" id="KW-1133">Transmembrane helix</keyword>
<dbReference type="PATRIC" id="fig|1423813.3.peg.612"/>